<accession>A0ABU6JH08</accession>
<keyword evidence="4" id="KW-1185">Reference proteome</keyword>
<sequence length="262" mass="28203">MQIVKNLPFFNVVATGVASLSLPLGMTFERIILELGGNAFTKAMITDLKAKINGKVIWQTTGPKLDALNLYRGLATDATHLVLDFTEIFARDEVGQSLGAIGTAEGVGNFTLEVTITGATAPTLESWSVLSGPKKLGVINKLLSYNVNLGAAGKFPVQLPYGSQGGSIIKRVGFFNANMTELEVKKNGLVIFDAKKAINEYWQKENKKTPQAGLFVADFVVDNNQSGMLVTADARSMEWNVTVSAADVITVQVEYLDLLGNL</sequence>
<feature type="domain" description="Viral coat protein P2 C-terminal" evidence="2">
    <location>
        <begin position="139"/>
        <end position="258"/>
    </location>
</feature>
<dbReference type="InterPro" id="IPR041377">
    <property type="entry name" value="P2_N"/>
</dbReference>
<dbReference type="Pfam" id="PF25513">
    <property type="entry name" value="P2_C"/>
    <property type="match status" value="1"/>
</dbReference>
<feature type="domain" description="Viral coat protein P2 N-terminal" evidence="1">
    <location>
        <begin position="4"/>
        <end position="130"/>
    </location>
</feature>
<dbReference type="EMBL" id="JAWIIV010000040">
    <property type="protein sequence ID" value="MEC4722944.1"/>
    <property type="molecule type" value="Genomic_DNA"/>
</dbReference>
<evidence type="ECO:0000313" key="4">
    <source>
        <dbReference type="Proteomes" id="UP001352263"/>
    </source>
</evidence>
<evidence type="ECO:0000259" key="1">
    <source>
        <dbReference type="Pfam" id="PF18628"/>
    </source>
</evidence>
<comment type="caution">
    <text evidence="3">The sequence shown here is derived from an EMBL/GenBank/DDBJ whole genome shotgun (WGS) entry which is preliminary data.</text>
</comment>
<reference evidence="3 4" key="1">
    <citation type="submission" date="2023-10" db="EMBL/GenBank/DDBJ databases">
        <title>Noviherbaspirillum sp. CPCC 100848 genome assembly.</title>
        <authorList>
            <person name="Li X.Y."/>
            <person name="Fang X.M."/>
        </authorList>
    </citation>
    <scope>NUCLEOTIDE SEQUENCE [LARGE SCALE GENOMIC DNA]</scope>
    <source>
        <strain evidence="3 4">CPCC 100848</strain>
    </source>
</reference>
<dbReference type="Proteomes" id="UP001352263">
    <property type="component" value="Unassembled WGS sequence"/>
</dbReference>
<organism evidence="3 4">
    <name type="scientific">Noviherbaspirillum album</name>
    <dbReference type="NCBI Taxonomy" id="3080276"/>
    <lineage>
        <taxon>Bacteria</taxon>
        <taxon>Pseudomonadati</taxon>
        <taxon>Pseudomonadota</taxon>
        <taxon>Betaproteobacteria</taxon>
        <taxon>Burkholderiales</taxon>
        <taxon>Oxalobacteraceae</taxon>
        <taxon>Noviherbaspirillum</taxon>
    </lineage>
</organism>
<evidence type="ECO:0000313" key="3">
    <source>
        <dbReference type="EMBL" id="MEC4722944.1"/>
    </source>
</evidence>
<dbReference type="Pfam" id="PF18628">
    <property type="entry name" value="P2_N"/>
    <property type="match status" value="1"/>
</dbReference>
<dbReference type="InterPro" id="IPR057915">
    <property type="entry name" value="P2_C"/>
</dbReference>
<dbReference type="RefSeq" id="WP_326509571.1">
    <property type="nucleotide sequence ID" value="NZ_JAWIIV010000040.1"/>
</dbReference>
<dbReference type="Gene3D" id="2.60.120.730">
    <property type="match status" value="2"/>
</dbReference>
<protein>
    <submittedName>
        <fullName evidence="3">Major capsid protein P2</fullName>
    </submittedName>
</protein>
<name>A0ABU6JH08_9BURK</name>
<dbReference type="InterPro" id="IPR053751">
    <property type="entry name" value="Viral_Major_Capsid_sf"/>
</dbReference>
<gene>
    <name evidence="3" type="ORF">RY831_27675</name>
</gene>
<proteinExistence type="predicted"/>
<evidence type="ECO:0000259" key="2">
    <source>
        <dbReference type="Pfam" id="PF25513"/>
    </source>
</evidence>